<keyword evidence="11 14" id="KW-0472">Membrane</keyword>
<organism evidence="18 19">
    <name type="scientific">Orchesella dallaii</name>
    <dbReference type="NCBI Taxonomy" id="48710"/>
    <lineage>
        <taxon>Eukaryota</taxon>
        <taxon>Metazoa</taxon>
        <taxon>Ecdysozoa</taxon>
        <taxon>Arthropoda</taxon>
        <taxon>Hexapoda</taxon>
        <taxon>Collembola</taxon>
        <taxon>Entomobryomorpha</taxon>
        <taxon>Entomobryoidea</taxon>
        <taxon>Orchesellidae</taxon>
        <taxon>Orchesellinae</taxon>
        <taxon>Orchesella</taxon>
    </lineage>
</organism>
<dbReference type="Gene3D" id="1.20.58.390">
    <property type="entry name" value="Neurotransmitter-gated ion-channel transmembrane domain"/>
    <property type="match status" value="1"/>
</dbReference>
<evidence type="ECO:0000256" key="2">
    <source>
        <dbReference type="ARBA" id="ARBA00004236"/>
    </source>
</evidence>
<dbReference type="Proteomes" id="UP001642540">
    <property type="component" value="Unassembled WGS sequence"/>
</dbReference>
<dbReference type="SMART" id="SM00198">
    <property type="entry name" value="SCP"/>
    <property type="match status" value="1"/>
</dbReference>
<evidence type="ECO:0000256" key="8">
    <source>
        <dbReference type="ARBA" id="ARBA00022737"/>
    </source>
</evidence>
<evidence type="ECO:0000259" key="17">
    <source>
        <dbReference type="SMART" id="SM00247"/>
    </source>
</evidence>
<gene>
    <name evidence="18" type="ORF">ODALV1_LOCUS17246</name>
</gene>
<dbReference type="Pfam" id="PF02931">
    <property type="entry name" value="Neur_chan_LBD"/>
    <property type="match status" value="1"/>
</dbReference>
<evidence type="ECO:0000256" key="1">
    <source>
        <dbReference type="ARBA" id="ARBA00004141"/>
    </source>
</evidence>
<dbReference type="Gene3D" id="3.40.33.10">
    <property type="entry name" value="CAP"/>
    <property type="match status" value="1"/>
</dbReference>
<feature type="compositionally biased region" description="Low complexity" evidence="13">
    <location>
        <begin position="594"/>
        <end position="603"/>
    </location>
</feature>
<feature type="transmembrane region" description="Helical" evidence="14">
    <location>
        <begin position="314"/>
        <end position="337"/>
    </location>
</feature>
<evidence type="ECO:0000313" key="18">
    <source>
        <dbReference type="EMBL" id="CAL8116353.1"/>
    </source>
</evidence>
<dbReference type="SUPFAM" id="SSF63712">
    <property type="entry name" value="Nicotinic receptor ligand binding domain-like"/>
    <property type="match status" value="1"/>
</dbReference>
<dbReference type="InterPro" id="IPR006201">
    <property type="entry name" value="Neur_channel"/>
</dbReference>
<feature type="region of interest" description="Disordered" evidence="13">
    <location>
        <begin position="592"/>
        <end position="654"/>
    </location>
</feature>
<dbReference type="SMART" id="SM00247">
    <property type="entry name" value="XTALbg"/>
    <property type="match status" value="1"/>
</dbReference>
<dbReference type="SUPFAM" id="SSF49695">
    <property type="entry name" value="gamma-Crystallin-like"/>
    <property type="match status" value="1"/>
</dbReference>
<dbReference type="Gene3D" id="2.70.170.10">
    <property type="entry name" value="Neurotransmitter-gated ion-channel ligand-binding domain"/>
    <property type="match status" value="1"/>
</dbReference>
<dbReference type="InterPro" id="IPR001064">
    <property type="entry name" value="Beta/gamma_crystallin"/>
</dbReference>
<evidence type="ECO:0000256" key="13">
    <source>
        <dbReference type="SAM" id="MobiDB-lite"/>
    </source>
</evidence>
<feature type="transmembrane region" description="Helical" evidence="14">
    <location>
        <begin position="412"/>
        <end position="432"/>
    </location>
</feature>
<dbReference type="InterPro" id="IPR011024">
    <property type="entry name" value="G_crystallin-like"/>
</dbReference>
<keyword evidence="6 14" id="KW-0812">Transmembrane</keyword>
<dbReference type="InterPro" id="IPR036734">
    <property type="entry name" value="Neur_chan_lig-bd_sf"/>
</dbReference>
<keyword evidence="7 15" id="KW-0732">Signal</keyword>
<feature type="domain" description="SCP" evidence="16">
    <location>
        <begin position="655"/>
        <end position="790"/>
    </location>
</feature>
<dbReference type="PANTHER" id="PTHR18945">
    <property type="entry name" value="NEUROTRANSMITTER GATED ION CHANNEL"/>
    <property type="match status" value="1"/>
</dbReference>
<dbReference type="Gene3D" id="2.60.20.10">
    <property type="entry name" value="Crystallins"/>
    <property type="match status" value="1"/>
</dbReference>
<dbReference type="Pfam" id="PF02932">
    <property type="entry name" value="Neur_chan_memb"/>
    <property type="match status" value="1"/>
</dbReference>
<dbReference type="Pfam" id="PF00188">
    <property type="entry name" value="CAP"/>
    <property type="match status" value="1"/>
</dbReference>
<evidence type="ECO:0000256" key="3">
    <source>
        <dbReference type="ARBA" id="ARBA00009646"/>
    </source>
</evidence>
<evidence type="ECO:0000256" key="7">
    <source>
        <dbReference type="ARBA" id="ARBA00022729"/>
    </source>
</evidence>
<reference evidence="18 19" key="1">
    <citation type="submission" date="2024-08" db="EMBL/GenBank/DDBJ databases">
        <authorList>
            <person name="Cucini C."/>
            <person name="Frati F."/>
        </authorList>
    </citation>
    <scope>NUCLEOTIDE SEQUENCE [LARGE SCALE GENOMIC DNA]</scope>
</reference>
<dbReference type="InterPro" id="IPR006202">
    <property type="entry name" value="Neur_chan_lig-bd"/>
</dbReference>
<dbReference type="InterPro" id="IPR006029">
    <property type="entry name" value="Neurotrans-gated_channel_TM"/>
</dbReference>
<dbReference type="PRINTS" id="PR00253">
    <property type="entry name" value="GABAARECEPTR"/>
</dbReference>
<evidence type="ECO:0000313" key="19">
    <source>
        <dbReference type="Proteomes" id="UP001642540"/>
    </source>
</evidence>
<dbReference type="CDD" id="cd18993">
    <property type="entry name" value="LGIC_ECD_GluCl"/>
    <property type="match status" value="1"/>
</dbReference>
<comment type="caution">
    <text evidence="18">The sequence shown here is derived from an EMBL/GenBank/DDBJ whole genome shotgun (WGS) entry which is preliminary data.</text>
</comment>
<dbReference type="NCBIfam" id="TIGR00860">
    <property type="entry name" value="LIC"/>
    <property type="match status" value="1"/>
</dbReference>
<dbReference type="CDD" id="cd05382">
    <property type="entry name" value="CAP_GAPR1-like"/>
    <property type="match status" value="1"/>
</dbReference>
<evidence type="ECO:0000256" key="10">
    <source>
        <dbReference type="ARBA" id="ARBA00023065"/>
    </source>
</evidence>
<feature type="transmembrane region" description="Helical" evidence="14">
    <location>
        <begin position="278"/>
        <end position="294"/>
    </location>
</feature>
<protein>
    <recommendedName>
        <fullName evidence="20">Glutamate-gated chloride channel</fullName>
    </recommendedName>
</protein>
<feature type="domain" description="Beta/gamma crystallin 'Greek key'" evidence="17">
    <location>
        <begin position="509"/>
        <end position="593"/>
    </location>
</feature>
<dbReference type="InterPro" id="IPR034113">
    <property type="entry name" value="SCP_GAPR1-like"/>
</dbReference>
<dbReference type="PRINTS" id="PR00252">
    <property type="entry name" value="NRIONCHANNEL"/>
</dbReference>
<evidence type="ECO:0000256" key="4">
    <source>
        <dbReference type="ARBA" id="ARBA00022448"/>
    </source>
</evidence>
<keyword evidence="12" id="KW-0407">Ion channel</keyword>
<dbReference type="CDD" id="cd19049">
    <property type="entry name" value="LGIC_TM_anion"/>
    <property type="match status" value="1"/>
</dbReference>
<feature type="compositionally biased region" description="Basic and acidic residues" evidence="13">
    <location>
        <begin position="633"/>
        <end position="645"/>
    </location>
</feature>
<dbReference type="Pfam" id="PF00030">
    <property type="entry name" value="Crystall"/>
    <property type="match status" value="1"/>
</dbReference>
<evidence type="ECO:0000256" key="9">
    <source>
        <dbReference type="ARBA" id="ARBA00022989"/>
    </source>
</evidence>
<keyword evidence="10" id="KW-0406">Ion transport</keyword>
<evidence type="ECO:0008006" key="20">
    <source>
        <dbReference type="Google" id="ProtNLM"/>
    </source>
</evidence>
<feature type="signal peptide" evidence="15">
    <location>
        <begin position="1"/>
        <end position="21"/>
    </location>
</feature>
<evidence type="ECO:0000259" key="16">
    <source>
        <dbReference type="SMART" id="SM00198"/>
    </source>
</evidence>
<feature type="transmembrane region" description="Helical" evidence="14">
    <location>
        <begin position="248"/>
        <end position="271"/>
    </location>
</feature>
<evidence type="ECO:0000256" key="15">
    <source>
        <dbReference type="SAM" id="SignalP"/>
    </source>
</evidence>
<evidence type="ECO:0000256" key="14">
    <source>
        <dbReference type="SAM" id="Phobius"/>
    </source>
</evidence>
<sequence>MNLKTVIIFIFATFAINETTAQKDRINAEAAILEGLIPNFNKLARMRPVSRENGSAPVRVSVNFYVRDMRIVGYNNEYSVQLTYRQQWQDERLRFDTRAEFLNSRSGSIRYVTPVNSKNEIWQPDTFFSNEIEGKYHEMMIRNQYFRIHPDGEVLASFRISLRLSCHMDYRNFPFDTQTCPLRLASYAFTTDDLVYRWKPADPVQVSSTIGNDLQNLALTQFTTDYCDAQTNTGTYSCLRVDFQFQRLFKHFLIMVYIPTMMMVFVSWVSFWISSKAVTARTLLATLTLLVLAIQVNEVNKTFPQTIYTKAVDVWTGVCLTFVFATLLEFATVHYLLNRKEKNSFTVTGSKNNENAGIELNDCGEDVEQEIPQKDMSSRGGNMGNQGQKERACQLARNCISNLESSSHRLDVVSRIAFPVLFILFNICYWSTYACFGSGSNSIITNWLNKKSNCKFRIPKNTTSILIWVIRDSSSCSRRAQQISEATHDSRCQMSQEIMKRFQSGNAEKITLYEHSNREGRWISYQITKPGCNTLPEEWDNRASSINTHHNCFVVYEQPLCSGRSERIAPGTPHHNYLEALGFDNQISSFQLCSGSGSPAPGSGPSGGRPTHRPPTGSGPVSSTYRPRPPSSDSEHRPPPSDSVHRPPPSSDLSGIRKILLDEHNIYRRRHRVPALSGDYEEVHRAAQRHAEFLASNDRFEQSNGNDYGENLAGVQGRNQEDAVRNAIRLWYKGESKYDYNNPGYNPESGGFTQMVWKSSTHVGVGVAWNPKRNWWIVVTNYDPAGNYHGQFRENVLPPY</sequence>
<dbReference type="InterPro" id="IPR036719">
    <property type="entry name" value="Neuro-gated_channel_TM_sf"/>
</dbReference>
<name>A0ABP1R0F7_9HEXA</name>
<dbReference type="InterPro" id="IPR006028">
    <property type="entry name" value="GABAA/Glycine_rcpt"/>
</dbReference>
<dbReference type="EMBL" id="CAXLJM020000053">
    <property type="protein sequence ID" value="CAL8116353.1"/>
    <property type="molecule type" value="Genomic_DNA"/>
</dbReference>
<keyword evidence="19" id="KW-1185">Reference proteome</keyword>
<accession>A0ABP1R0F7</accession>
<keyword evidence="8" id="KW-0677">Repeat</keyword>
<feature type="chain" id="PRO_5046846395" description="Glutamate-gated chloride channel" evidence="15">
    <location>
        <begin position="22"/>
        <end position="800"/>
    </location>
</feature>
<dbReference type="InterPro" id="IPR035940">
    <property type="entry name" value="CAP_sf"/>
</dbReference>
<evidence type="ECO:0000256" key="6">
    <source>
        <dbReference type="ARBA" id="ARBA00022692"/>
    </source>
</evidence>
<dbReference type="InterPro" id="IPR014044">
    <property type="entry name" value="CAP_dom"/>
</dbReference>
<evidence type="ECO:0000256" key="12">
    <source>
        <dbReference type="ARBA" id="ARBA00023303"/>
    </source>
</evidence>
<dbReference type="SUPFAM" id="SSF55797">
    <property type="entry name" value="PR-1-like"/>
    <property type="match status" value="1"/>
</dbReference>
<comment type="subcellular location">
    <subcellularLocation>
        <location evidence="2">Cell membrane</location>
    </subcellularLocation>
    <subcellularLocation>
        <location evidence="1">Membrane</location>
        <topology evidence="1">Multi-pass membrane protein</topology>
    </subcellularLocation>
</comment>
<dbReference type="InterPro" id="IPR038050">
    <property type="entry name" value="Neuro_actylchol_rec"/>
</dbReference>
<proteinExistence type="inferred from homology"/>
<keyword evidence="5" id="KW-1003">Cell membrane</keyword>
<keyword evidence="4" id="KW-0813">Transport</keyword>
<dbReference type="SUPFAM" id="SSF90112">
    <property type="entry name" value="Neurotransmitter-gated ion-channel transmembrane pore"/>
    <property type="match status" value="1"/>
</dbReference>
<evidence type="ECO:0000256" key="11">
    <source>
        <dbReference type="ARBA" id="ARBA00023136"/>
    </source>
</evidence>
<keyword evidence="9 14" id="KW-1133">Transmembrane helix</keyword>
<comment type="similarity">
    <text evidence="3">Belongs to the beta/gamma-crystallin family.</text>
</comment>
<evidence type="ECO:0000256" key="5">
    <source>
        <dbReference type="ARBA" id="ARBA00022475"/>
    </source>
</evidence>